<organism evidence="10 11">
    <name type="scientific">Orchesella dallaii</name>
    <dbReference type="NCBI Taxonomy" id="48710"/>
    <lineage>
        <taxon>Eukaryota</taxon>
        <taxon>Metazoa</taxon>
        <taxon>Ecdysozoa</taxon>
        <taxon>Arthropoda</taxon>
        <taxon>Hexapoda</taxon>
        <taxon>Collembola</taxon>
        <taxon>Entomobryomorpha</taxon>
        <taxon>Entomobryoidea</taxon>
        <taxon>Orchesellidae</taxon>
        <taxon>Orchesellinae</taxon>
        <taxon>Orchesella</taxon>
    </lineage>
</organism>
<evidence type="ECO:0000256" key="3">
    <source>
        <dbReference type="ARBA" id="ARBA00022692"/>
    </source>
</evidence>
<keyword evidence="11" id="KW-1185">Reference proteome</keyword>
<evidence type="ECO:0000256" key="8">
    <source>
        <dbReference type="SAM" id="MobiDB-lite"/>
    </source>
</evidence>
<keyword evidence="3 7" id="KW-0812">Transmembrane</keyword>
<feature type="transmembrane region" description="Helical" evidence="7">
    <location>
        <begin position="12"/>
        <end position="33"/>
    </location>
</feature>
<evidence type="ECO:0000313" key="10">
    <source>
        <dbReference type="EMBL" id="CAL8108977.1"/>
    </source>
</evidence>
<keyword evidence="6 7" id="KW-0012">Acyltransferase</keyword>
<protein>
    <recommendedName>
        <fullName evidence="7">Palmitoyltransferase</fullName>
        <ecNumber evidence="7">2.3.1.225</ecNumber>
    </recommendedName>
</protein>
<dbReference type="PANTHER" id="PTHR22883:SF488">
    <property type="entry name" value="PALMITOYLTRANSFERASE"/>
    <property type="match status" value="1"/>
</dbReference>
<evidence type="ECO:0000313" key="11">
    <source>
        <dbReference type="Proteomes" id="UP001642540"/>
    </source>
</evidence>
<dbReference type="Pfam" id="PF01529">
    <property type="entry name" value="DHHC"/>
    <property type="match status" value="1"/>
</dbReference>
<proteinExistence type="inferred from homology"/>
<feature type="transmembrane region" description="Helical" evidence="7">
    <location>
        <begin position="45"/>
        <end position="67"/>
    </location>
</feature>
<name>A0ABP1QMS7_9HEXA</name>
<evidence type="ECO:0000256" key="6">
    <source>
        <dbReference type="ARBA" id="ARBA00023315"/>
    </source>
</evidence>
<evidence type="ECO:0000259" key="9">
    <source>
        <dbReference type="Pfam" id="PF01529"/>
    </source>
</evidence>
<keyword evidence="4 7" id="KW-1133">Transmembrane helix</keyword>
<gene>
    <name evidence="10" type="ORF">ODALV1_LOCUS13156</name>
</gene>
<feature type="region of interest" description="Disordered" evidence="8">
    <location>
        <begin position="359"/>
        <end position="395"/>
    </location>
</feature>
<comment type="subcellular location">
    <subcellularLocation>
        <location evidence="1">Membrane</location>
        <topology evidence="1">Multi-pass membrane protein</topology>
    </subcellularLocation>
</comment>
<sequence length="395" mass="44388">MKEGCGDCLSRTGPVIATASTFVICASLIWTFICPWYVQYYPIQLSASILTLYGALTIGVIANFLYASCMDPGILPKGVFDERYKQGHPNKLVVKDLTYTLKLCQTCNYYRLPRTSHCRQCDNCVENFDHHCPWVNNCIGRRNYRFFFTFLVCLTIHIIASISICSAYIILHPDGSWDAIKIMTMALLVVITLLMVPVCGLLGFHIYLTAHGVTTYEFLTHRFGGKRSPFSRGCCKNFGFQLCSPEFPKYKPPIIPPEQETNQVQRDLVVRITENKYLLNYEKKKKTQLGVDADGGHFSGADHQSNIINNNDITESSTENENHIDMNGSDDMLPSESGDVVTWSNTPEKIISVVRNKLQDNTSDGCNNDDENDYKHLSLSPSTSTTLPNHLASMA</sequence>
<evidence type="ECO:0000256" key="5">
    <source>
        <dbReference type="ARBA" id="ARBA00023136"/>
    </source>
</evidence>
<dbReference type="Proteomes" id="UP001642540">
    <property type="component" value="Unassembled WGS sequence"/>
</dbReference>
<evidence type="ECO:0000256" key="1">
    <source>
        <dbReference type="ARBA" id="ARBA00004141"/>
    </source>
</evidence>
<dbReference type="InterPro" id="IPR001594">
    <property type="entry name" value="Palmitoyltrfase_DHHC"/>
</dbReference>
<feature type="domain" description="Palmitoyltransferase DHHC" evidence="9">
    <location>
        <begin position="100"/>
        <end position="220"/>
    </location>
</feature>
<dbReference type="PANTHER" id="PTHR22883">
    <property type="entry name" value="ZINC FINGER DHHC DOMAIN CONTAINING PROTEIN"/>
    <property type="match status" value="1"/>
</dbReference>
<feature type="transmembrane region" description="Helical" evidence="7">
    <location>
        <begin position="146"/>
        <end position="170"/>
    </location>
</feature>
<reference evidence="10 11" key="1">
    <citation type="submission" date="2024-08" db="EMBL/GenBank/DDBJ databases">
        <authorList>
            <person name="Cucini C."/>
            <person name="Frati F."/>
        </authorList>
    </citation>
    <scope>NUCLEOTIDE SEQUENCE [LARGE SCALE GENOMIC DNA]</scope>
</reference>
<comment type="domain">
    <text evidence="7">The DHHC domain is required for palmitoyltransferase activity.</text>
</comment>
<evidence type="ECO:0000256" key="4">
    <source>
        <dbReference type="ARBA" id="ARBA00022989"/>
    </source>
</evidence>
<dbReference type="EC" id="2.3.1.225" evidence="7"/>
<feature type="transmembrane region" description="Helical" evidence="7">
    <location>
        <begin position="182"/>
        <end position="208"/>
    </location>
</feature>
<evidence type="ECO:0000256" key="2">
    <source>
        <dbReference type="ARBA" id="ARBA00022679"/>
    </source>
</evidence>
<comment type="caution">
    <text evidence="10">The sequence shown here is derived from an EMBL/GenBank/DDBJ whole genome shotgun (WGS) entry which is preliminary data.</text>
</comment>
<dbReference type="PROSITE" id="PS50216">
    <property type="entry name" value="DHHC"/>
    <property type="match status" value="1"/>
</dbReference>
<feature type="compositionally biased region" description="Low complexity" evidence="8">
    <location>
        <begin position="377"/>
        <end position="388"/>
    </location>
</feature>
<keyword evidence="5 7" id="KW-0472">Membrane</keyword>
<comment type="catalytic activity">
    <reaction evidence="7">
        <text>L-cysteinyl-[protein] + hexadecanoyl-CoA = S-hexadecanoyl-L-cysteinyl-[protein] + CoA</text>
        <dbReference type="Rhea" id="RHEA:36683"/>
        <dbReference type="Rhea" id="RHEA-COMP:10131"/>
        <dbReference type="Rhea" id="RHEA-COMP:11032"/>
        <dbReference type="ChEBI" id="CHEBI:29950"/>
        <dbReference type="ChEBI" id="CHEBI:57287"/>
        <dbReference type="ChEBI" id="CHEBI:57379"/>
        <dbReference type="ChEBI" id="CHEBI:74151"/>
        <dbReference type="EC" id="2.3.1.225"/>
    </reaction>
</comment>
<evidence type="ECO:0000256" key="7">
    <source>
        <dbReference type="RuleBase" id="RU079119"/>
    </source>
</evidence>
<accession>A0ABP1QMS7</accession>
<dbReference type="EMBL" id="CAXLJM020000040">
    <property type="protein sequence ID" value="CAL8108977.1"/>
    <property type="molecule type" value="Genomic_DNA"/>
</dbReference>
<comment type="similarity">
    <text evidence="7">Belongs to the DHHC palmitoyltransferase family.</text>
</comment>
<dbReference type="InterPro" id="IPR039859">
    <property type="entry name" value="PFA4/ZDH16/20/ERF2-like"/>
</dbReference>
<keyword evidence="2 7" id="KW-0808">Transferase</keyword>